<dbReference type="RefSeq" id="WP_053184302.1">
    <property type="nucleotide sequence ID" value="NZ_LGIA01000163.1"/>
</dbReference>
<reference evidence="4" key="1">
    <citation type="submission" date="2015-07" db="EMBL/GenBank/DDBJ databases">
        <title>Genome sequencing of Sunxiuqinia dokdonensis strain SK.</title>
        <authorList>
            <person name="Ahn S."/>
            <person name="Kim B.-C."/>
        </authorList>
    </citation>
    <scope>NUCLEOTIDE SEQUENCE [LARGE SCALE GENOMIC DNA]</scope>
    <source>
        <strain evidence="4">SK</strain>
    </source>
</reference>
<evidence type="ECO:0000259" key="2">
    <source>
        <dbReference type="PROSITE" id="PS50213"/>
    </source>
</evidence>
<feature type="chain" id="PRO_5005591452" description="FAS1 domain-containing protein" evidence="1">
    <location>
        <begin position="25"/>
        <end position="750"/>
    </location>
</feature>
<dbReference type="OrthoDB" id="659398at2"/>
<evidence type="ECO:0000313" key="3">
    <source>
        <dbReference type="EMBL" id="KOH44401.1"/>
    </source>
</evidence>
<dbReference type="Proteomes" id="UP000036958">
    <property type="component" value="Unassembled WGS sequence"/>
</dbReference>
<sequence length="750" mass="83606">MNKMKFIKTIAWVFIFVFALSSCKDQMEEHYAAPDWLKGSAWDALEERGNYSIFLKGAELAGFEPILKGKSLVTVMAPNDEVFASYLSDHGKSSIEDYSAGELQKLIGFHIMYYSYDKNKLVNFRPEQGDGATEDEKAFEAGLYYKHRTRSIEAPTAGKDTSGLDILIYHNEALLPVFSHRMFSTKNIDASYNYEYFYSNSNWTGDDGFNVSNASVEEYELIASNGYLYLVDQVVEPLNTIHAELKSRPDYSTYLSLYDSYSYFELDEELTVNFGNGSDLYRHRHEAPLADIALEWPSSSFRSIGINSKLAYSTFAPSNSAFSEFMEDYWIPGGYNELSEVNSVAIRYLITNSYYADAIVFPEEIKKGQVLNPYDLVIDFDVDGVPAENRVVCQNGVFYGLEELNPPGMFRSVTGPAFQKKDLSWYLYMLDPTDLLVGLSSNDSRFTLLIPSNSQMEEGGIGLEDGELWSSDGGDYGPMNNSTMIETVNLHTVTGGTGVSSSGIQVLRTNIPYTYWFVKDGQITTSVLFNSYFELPGSTIDFYNITETTYNGADWTNGKAYTYDSPDIFRPIVSTQSMQYRLAITQDGTYPYYKFSQLLRDAGVVDAARGSINFLNGIRCVAFVPTNTAIDAAVAAGEIPGVETDGTVSDQAALAAYLRCYFVPTEDNGMSTYPYLGSGVNGEYQTRHAYFDGTGTANTMLSIFDDGQKLSVQLKDAAFGTGAKVDVVPDFYYFPFSYNDGGVHYIDGVL</sequence>
<dbReference type="Gene3D" id="2.30.180.10">
    <property type="entry name" value="FAS1 domain"/>
    <property type="match status" value="1"/>
</dbReference>
<name>A0A0L8V7H6_9BACT</name>
<dbReference type="STRING" id="1409788.NC99_27800"/>
<proteinExistence type="predicted"/>
<organism evidence="3 4">
    <name type="scientific">Sunxiuqinia dokdonensis</name>
    <dbReference type="NCBI Taxonomy" id="1409788"/>
    <lineage>
        <taxon>Bacteria</taxon>
        <taxon>Pseudomonadati</taxon>
        <taxon>Bacteroidota</taxon>
        <taxon>Bacteroidia</taxon>
        <taxon>Marinilabiliales</taxon>
        <taxon>Prolixibacteraceae</taxon>
        <taxon>Sunxiuqinia</taxon>
    </lineage>
</organism>
<dbReference type="PANTHER" id="PTHR10900">
    <property type="entry name" value="PERIOSTIN-RELATED"/>
    <property type="match status" value="1"/>
</dbReference>
<protein>
    <recommendedName>
        <fullName evidence="2">FAS1 domain-containing protein</fullName>
    </recommendedName>
</protein>
<keyword evidence="4" id="KW-1185">Reference proteome</keyword>
<evidence type="ECO:0000313" key="4">
    <source>
        <dbReference type="Proteomes" id="UP000036958"/>
    </source>
</evidence>
<dbReference type="InterPro" id="IPR000782">
    <property type="entry name" value="FAS1_domain"/>
</dbReference>
<comment type="caution">
    <text evidence="3">The sequence shown here is derived from an EMBL/GenBank/DDBJ whole genome shotgun (WGS) entry which is preliminary data.</text>
</comment>
<dbReference type="PROSITE" id="PS51257">
    <property type="entry name" value="PROKAR_LIPOPROTEIN"/>
    <property type="match status" value="1"/>
</dbReference>
<dbReference type="PATRIC" id="fig|1409788.3.peg.2867"/>
<dbReference type="AlphaFoldDB" id="A0A0L8V7H6"/>
<accession>A0A0L8V7H6</accession>
<dbReference type="InterPro" id="IPR050904">
    <property type="entry name" value="Adhesion/Biosynth-related"/>
</dbReference>
<feature type="signal peptide" evidence="1">
    <location>
        <begin position="1"/>
        <end position="24"/>
    </location>
</feature>
<feature type="domain" description="FAS1" evidence="2">
    <location>
        <begin position="38"/>
        <end position="235"/>
    </location>
</feature>
<dbReference type="EMBL" id="LGIA01000163">
    <property type="protein sequence ID" value="KOH44401.1"/>
    <property type="molecule type" value="Genomic_DNA"/>
</dbReference>
<dbReference type="SUPFAM" id="SSF82153">
    <property type="entry name" value="FAS1 domain"/>
    <property type="match status" value="1"/>
</dbReference>
<dbReference type="PANTHER" id="PTHR10900:SF77">
    <property type="entry name" value="FI19380P1"/>
    <property type="match status" value="1"/>
</dbReference>
<keyword evidence="1" id="KW-0732">Signal</keyword>
<dbReference type="InterPro" id="IPR036378">
    <property type="entry name" value="FAS1_dom_sf"/>
</dbReference>
<gene>
    <name evidence="3" type="ORF">NC99_27800</name>
</gene>
<dbReference type="PROSITE" id="PS50213">
    <property type="entry name" value="FAS1"/>
    <property type="match status" value="1"/>
</dbReference>
<evidence type="ECO:0000256" key="1">
    <source>
        <dbReference type="SAM" id="SignalP"/>
    </source>
</evidence>